<feature type="region of interest" description="Disordered" evidence="3">
    <location>
        <begin position="152"/>
        <end position="171"/>
    </location>
</feature>
<accession>A0ABT6TG14</accession>
<feature type="transmembrane region" description="Helical" evidence="4">
    <location>
        <begin position="443"/>
        <end position="467"/>
    </location>
</feature>
<proteinExistence type="inferred from homology"/>
<organism evidence="5 6">
    <name type="scientific">Cohnella hashimotonis</name>
    <dbReference type="NCBI Taxonomy" id="2826895"/>
    <lineage>
        <taxon>Bacteria</taxon>
        <taxon>Bacillati</taxon>
        <taxon>Bacillota</taxon>
        <taxon>Bacilli</taxon>
        <taxon>Bacillales</taxon>
        <taxon>Paenibacillaceae</taxon>
        <taxon>Cohnella</taxon>
    </lineage>
</organism>
<comment type="caution">
    <text evidence="5">The sequence shown here is derived from an EMBL/GenBank/DDBJ whole genome shotgun (WGS) entry which is preliminary data.</text>
</comment>
<evidence type="ECO:0000256" key="2">
    <source>
        <dbReference type="ARBA" id="ARBA00023136"/>
    </source>
</evidence>
<keyword evidence="4" id="KW-1133">Transmembrane helix</keyword>
<keyword evidence="4" id="KW-0812">Transmembrane</keyword>
<dbReference type="Proteomes" id="UP001161691">
    <property type="component" value="Unassembled WGS sequence"/>
</dbReference>
<evidence type="ECO:0000256" key="4">
    <source>
        <dbReference type="SAM" id="Phobius"/>
    </source>
</evidence>
<gene>
    <name evidence="5" type="ORF">KB449_12455</name>
</gene>
<comment type="similarity">
    <text evidence="1">Belongs to the GerABKA family.</text>
</comment>
<dbReference type="Pfam" id="PF03323">
    <property type="entry name" value="GerA"/>
    <property type="match status" value="1"/>
</dbReference>
<evidence type="ECO:0000256" key="3">
    <source>
        <dbReference type="SAM" id="MobiDB-lite"/>
    </source>
</evidence>
<evidence type="ECO:0000313" key="6">
    <source>
        <dbReference type="Proteomes" id="UP001161691"/>
    </source>
</evidence>
<keyword evidence="6" id="KW-1185">Reference proteome</keyword>
<feature type="transmembrane region" description="Helical" evidence="4">
    <location>
        <begin position="413"/>
        <end position="431"/>
    </location>
</feature>
<sequence length="528" mass="57980">MRRLRKWMRRKPKSPAVLEANAAGGEESEALTAQLDRNEATFRRIFKDCADIVFRSVRMDGQERLLIVYISSLVNEQTIDDHILKPLMSKAGIHSAGTNRPEAEALKERMISAGSASISSDVNELVRQILNGQAAVLQDADSDALVVKADGTKQRSVEEPSSEPVISGPRDGFNENISTNIGLLRRRLKTPRLKMESGTIGELSRTQVVLAYIAGIATEALLAEVRARVVRIRIDGVLDSGYIEEFIEDLPYSPFPQTHSTERPDVVAAELLEGKVALLVDNTPFALLVPMTFWTGLQASEDYYVRWPIATFVRWIRFLFIFIAIFAPSLYVAVTTFHQEMIPTNLVLSIASAREAVPFPAFFEALLMEIVFEALREAGIRLPKQIGQAISIVGALVIGQAAVQAGIISAPVVIIVSITGIATFTIPRYSFASGVRLLRFPILVLAGTLGLYGIVLGFLSIVLHLGALRSFGVPYLTPLAPIQLASLKDILIRAPIWAKRHRPQATGTSNRVREPGGQQPGPHRGRRP</sequence>
<dbReference type="PIRSF" id="PIRSF005690">
    <property type="entry name" value="GerBA"/>
    <property type="match status" value="1"/>
</dbReference>
<evidence type="ECO:0000256" key="1">
    <source>
        <dbReference type="ARBA" id="ARBA00005278"/>
    </source>
</evidence>
<dbReference type="PANTHER" id="PTHR22550:SF5">
    <property type="entry name" value="LEUCINE ZIPPER PROTEIN 4"/>
    <property type="match status" value="1"/>
</dbReference>
<dbReference type="InterPro" id="IPR004995">
    <property type="entry name" value="Spore_Ger"/>
</dbReference>
<dbReference type="InterPro" id="IPR050768">
    <property type="entry name" value="UPF0353/GerABKA_families"/>
</dbReference>
<name>A0ABT6TG14_9BACL</name>
<keyword evidence="2 4" id="KW-0472">Membrane</keyword>
<dbReference type="EMBL" id="JAGRPV010000001">
    <property type="protein sequence ID" value="MDI4645783.1"/>
    <property type="molecule type" value="Genomic_DNA"/>
</dbReference>
<evidence type="ECO:0000313" key="5">
    <source>
        <dbReference type="EMBL" id="MDI4645783.1"/>
    </source>
</evidence>
<dbReference type="PANTHER" id="PTHR22550">
    <property type="entry name" value="SPORE GERMINATION PROTEIN"/>
    <property type="match status" value="1"/>
</dbReference>
<feature type="transmembrane region" description="Helical" evidence="4">
    <location>
        <begin position="315"/>
        <end position="337"/>
    </location>
</feature>
<reference evidence="5" key="1">
    <citation type="submission" date="2023-04" db="EMBL/GenBank/DDBJ databases">
        <title>Comparative genomic analysis of Cohnella hashimotonis sp. nov., isolated from the International Space Station.</title>
        <authorList>
            <person name="Venkateswaran K."/>
            <person name="Simpson A."/>
        </authorList>
    </citation>
    <scope>NUCLEOTIDE SEQUENCE</scope>
    <source>
        <strain evidence="5">F6_2S_P_1</strain>
    </source>
</reference>
<feature type="region of interest" description="Disordered" evidence="3">
    <location>
        <begin position="502"/>
        <end position="528"/>
    </location>
</feature>
<protein>
    <submittedName>
        <fullName evidence="5">Spore germination protein</fullName>
    </submittedName>
</protein>